<feature type="transmembrane region" description="Helical" evidence="1">
    <location>
        <begin position="12"/>
        <end position="31"/>
    </location>
</feature>
<proteinExistence type="predicted"/>
<evidence type="ECO:0000313" key="2">
    <source>
        <dbReference type="EMBL" id="EEP81512.1"/>
    </source>
</evidence>
<keyword evidence="3" id="KW-1185">Reference proteome</keyword>
<dbReference type="EMBL" id="CH476618">
    <property type="protein sequence ID" value="EEP81512.1"/>
    <property type="molecule type" value="Genomic_DNA"/>
</dbReference>
<dbReference type="InParanoid" id="C4JXK4"/>
<dbReference type="AlphaFoldDB" id="C4JXK4"/>
<evidence type="ECO:0000313" key="3">
    <source>
        <dbReference type="Proteomes" id="UP000002058"/>
    </source>
</evidence>
<dbReference type="GeneID" id="8442248"/>
<organism evidence="2 3">
    <name type="scientific">Uncinocarpus reesii (strain UAMH 1704)</name>
    <dbReference type="NCBI Taxonomy" id="336963"/>
    <lineage>
        <taxon>Eukaryota</taxon>
        <taxon>Fungi</taxon>
        <taxon>Dikarya</taxon>
        <taxon>Ascomycota</taxon>
        <taxon>Pezizomycotina</taxon>
        <taxon>Eurotiomycetes</taxon>
        <taxon>Eurotiomycetidae</taxon>
        <taxon>Onygenales</taxon>
        <taxon>Onygenaceae</taxon>
        <taxon>Uncinocarpus</taxon>
    </lineage>
</organism>
<dbReference type="VEuPathDB" id="FungiDB:UREG_06377"/>
<reference evidence="3" key="1">
    <citation type="journal article" date="2009" name="Genome Res.">
        <title>Comparative genomic analyses of the human fungal pathogens Coccidioides and their relatives.</title>
        <authorList>
            <person name="Sharpton T.J."/>
            <person name="Stajich J.E."/>
            <person name="Rounsley S.D."/>
            <person name="Gardner M.J."/>
            <person name="Wortman J.R."/>
            <person name="Jordar V.S."/>
            <person name="Maiti R."/>
            <person name="Kodira C.D."/>
            <person name="Neafsey D.E."/>
            <person name="Zeng Q."/>
            <person name="Hung C.-Y."/>
            <person name="McMahan C."/>
            <person name="Muszewska A."/>
            <person name="Grynberg M."/>
            <person name="Mandel M.A."/>
            <person name="Kellner E.M."/>
            <person name="Barker B.M."/>
            <person name="Galgiani J.N."/>
            <person name="Orbach M.J."/>
            <person name="Kirkland T.N."/>
            <person name="Cole G.T."/>
            <person name="Henn M.R."/>
            <person name="Birren B.W."/>
            <person name="Taylor J.W."/>
        </authorList>
    </citation>
    <scope>NUCLEOTIDE SEQUENCE [LARGE SCALE GENOMIC DNA]</scope>
    <source>
        <strain evidence="3">UAMH 1704</strain>
    </source>
</reference>
<name>C4JXK4_UNCRE</name>
<dbReference type="OMA" id="YISESWV"/>
<gene>
    <name evidence="2" type="ORF">UREG_06377</name>
</gene>
<keyword evidence="1" id="KW-0812">Transmembrane</keyword>
<dbReference type="HOGENOM" id="CLU_1012647_0_0_1"/>
<feature type="transmembrane region" description="Helical" evidence="1">
    <location>
        <begin position="86"/>
        <end position="108"/>
    </location>
</feature>
<keyword evidence="1" id="KW-1133">Transmembrane helix</keyword>
<feature type="transmembrane region" description="Helical" evidence="1">
    <location>
        <begin position="202"/>
        <end position="220"/>
    </location>
</feature>
<protein>
    <submittedName>
        <fullName evidence="2">Uncharacterized protein</fullName>
    </submittedName>
</protein>
<dbReference type="KEGG" id="ure:UREG_06377"/>
<feature type="transmembrane region" description="Helical" evidence="1">
    <location>
        <begin position="120"/>
        <end position="143"/>
    </location>
</feature>
<evidence type="ECO:0000256" key="1">
    <source>
        <dbReference type="SAM" id="Phobius"/>
    </source>
</evidence>
<keyword evidence="1" id="KW-0472">Membrane</keyword>
<dbReference type="OrthoDB" id="5238025at2759"/>
<dbReference type="Proteomes" id="UP000002058">
    <property type="component" value="Unassembled WGS sequence"/>
</dbReference>
<accession>C4JXK4</accession>
<sequence>MASNDPSRKHLFFLLAICPFLGIGAIMVLVLKCAAVHPRKEFMSQNQNQNQNQNRTDIYTGVFYKTDISVPTFPVHLDDGATGPTIATGALSLVLSLAAGLFASVSVYKGPLWISPRTRLFVLFTLLAYYLLIAATIIHTFLIHHLSAHFDPSHSINPYDRGTFDPETWTCETYTYQYAMGQDINFLHRQCTFEMASRWTSLSLLLVSIPFGATVVWAMVAESAILRAEAIAKTEAIAKARRKASWPVDAVSPRFDTKSVFDVRSGYDCPSMYSR</sequence>
<dbReference type="RefSeq" id="XP_002583410.1">
    <property type="nucleotide sequence ID" value="XM_002583364.1"/>
</dbReference>